<accession>A0A511VAG1</accession>
<evidence type="ECO:0000313" key="3">
    <source>
        <dbReference type="Proteomes" id="UP000321157"/>
    </source>
</evidence>
<comment type="caution">
    <text evidence="2">The sequence shown here is derived from an EMBL/GenBank/DDBJ whole genome shotgun (WGS) entry which is preliminary data.</text>
</comment>
<feature type="transmembrane region" description="Helical" evidence="1">
    <location>
        <begin position="70"/>
        <end position="87"/>
    </location>
</feature>
<dbReference type="RefSeq" id="WP_146811427.1">
    <property type="nucleotide sequence ID" value="NZ_BJXX01000159.1"/>
</dbReference>
<reference evidence="2 3" key="1">
    <citation type="submission" date="2019-07" db="EMBL/GenBank/DDBJ databases">
        <title>Whole genome shotgun sequence of Aneurinibacillus danicus NBRC 102444.</title>
        <authorList>
            <person name="Hosoyama A."/>
            <person name="Uohara A."/>
            <person name="Ohji S."/>
            <person name="Ichikawa N."/>
        </authorList>
    </citation>
    <scope>NUCLEOTIDE SEQUENCE [LARGE SCALE GENOMIC DNA]</scope>
    <source>
        <strain evidence="2 3">NBRC 102444</strain>
    </source>
</reference>
<dbReference type="AlphaFoldDB" id="A0A511VAG1"/>
<proteinExistence type="predicted"/>
<keyword evidence="1" id="KW-0812">Transmembrane</keyword>
<organism evidence="2 3">
    <name type="scientific">Aneurinibacillus danicus</name>
    <dbReference type="NCBI Taxonomy" id="267746"/>
    <lineage>
        <taxon>Bacteria</taxon>
        <taxon>Bacillati</taxon>
        <taxon>Bacillota</taxon>
        <taxon>Bacilli</taxon>
        <taxon>Bacillales</taxon>
        <taxon>Paenibacillaceae</taxon>
        <taxon>Aneurinibacillus group</taxon>
        <taxon>Aneurinibacillus</taxon>
    </lineage>
</organism>
<sequence>MPKTIYKRLFKKTKGYKSLFEELLQDKESMGLLQDLKYCQECLDKLDETDLKRLRAYVISRERRTANTQLLVPVVVFILGTYTLLLKEPLTPGLLLLGAGVLVLCVIISFINPYYIGLSEVTLFKEMIEICLEKKEKTRQYINIEKETYKEMFEATQKKFKDTSKTNNN</sequence>
<protein>
    <submittedName>
        <fullName evidence="2">Uncharacterized protein</fullName>
    </submittedName>
</protein>
<evidence type="ECO:0000256" key="1">
    <source>
        <dbReference type="SAM" id="Phobius"/>
    </source>
</evidence>
<gene>
    <name evidence="2" type="ORF">ADA01nite_33800</name>
</gene>
<keyword evidence="3" id="KW-1185">Reference proteome</keyword>
<evidence type="ECO:0000313" key="2">
    <source>
        <dbReference type="EMBL" id="GEN35920.1"/>
    </source>
</evidence>
<feature type="transmembrane region" description="Helical" evidence="1">
    <location>
        <begin position="93"/>
        <end position="115"/>
    </location>
</feature>
<name>A0A511VAG1_9BACL</name>
<dbReference type="EMBL" id="BJXX01000159">
    <property type="protein sequence ID" value="GEN35920.1"/>
    <property type="molecule type" value="Genomic_DNA"/>
</dbReference>
<keyword evidence="1" id="KW-0472">Membrane</keyword>
<dbReference type="Proteomes" id="UP000321157">
    <property type="component" value="Unassembled WGS sequence"/>
</dbReference>
<keyword evidence="1" id="KW-1133">Transmembrane helix</keyword>